<proteinExistence type="predicted"/>
<protein>
    <submittedName>
        <fullName evidence="1">Uncharacterized protein</fullName>
    </submittedName>
</protein>
<evidence type="ECO:0000313" key="1">
    <source>
        <dbReference type="EMBL" id="KAI3824524.1"/>
    </source>
</evidence>
<reference evidence="1 2" key="2">
    <citation type="journal article" date="2022" name="Mol. Ecol. Resour.">
        <title>The genomes of chicory, endive, great burdock and yacon provide insights into Asteraceae paleo-polyploidization history and plant inulin production.</title>
        <authorList>
            <person name="Fan W."/>
            <person name="Wang S."/>
            <person name="Wang H."/>
            <person name="Wang A."/>
            <person name="Jiang F."/>
            <person name="Liu H."/>
            <person name="Zhao H."/>
            <person name="Xu D."/>
            <person name="Zhang Y."/>
        </authorList>
    </citation>
    <scope>NUCLEOTIDE SEQUENCE [LARGE SCALE GENOMIC DNA]</scope>
    <source>
        <strain evidence="2">cv. Yunnan</strain>
        <tissue evidence="1">Leaves</tissue>
    </source>
</reference>
<sequence length="340" mass="37861">MSSRRPGGGGGTEGGRRRRDTPGNYYQGKERTWGQATTSFYVSNLLEGTITADLKTCFGDYGKVVDAYVAAKKDKAGYLFGFFRFDGVKDKVGMEAQLSSVNLNNARLSVNLAKYDKGGKPKRAEGSRTNIQPPCPQQEDRFEWVPDWIGRPEKNQPSARCPAAQSPVMGTHSNSNVVETEEVELHGDGACMGKGLGNDSNCGPKKVPHRFKFVAEKRSCPLAHQGSSNMGEIVQKLNDAIGLKSRKRPRMRVMDLDHIIGEANPVAPLIRRRSLGIGFRRGLSSLTLTHPWVEAYVMRQTLVAILRCPMAAKYPQWRWAEPNMLKMWCRRQSKLGKNCE</sequence>
<comment type="caution">
    <text evidence="1">The sequence shown here is derived from an EMBL/GenBank/DDBJ whole genome shotgun (WGS) entry which is preliminary data.</text>
</comment>
<gene>
    <name evidence="1" type="ORF">L1987_05984</name>
</gene>
<dbReference type="Proteomes" id="UP001056120">
    <property type="component" value="Linkage Group LG02"/>
</dbReference>
<dbReference type="EMBL" id="CM042019">
    <property type="protein sequence ID" value="KAI3824524.1"/>
    <property type="molecule type" value="Genomic_DNA"/>
</dbReference>
<reference evidence="2" key="1">
    <citation type="journal article" date="2022" name="Mol. Ecol. Resour.">
        <title>The genomes of chicory, endive, great burdock and yacon provide insights into Asteraceae palaeo-polyploidization history and plant inulin production.</title>
        <authorList>
            <person name="Fan W."/>
            <person name="Wang S."/>
            <person name="Wang H."/>
            <person name="Wang A."/>
            <person name="Jiang F."/>
            <person name="Liu H."/>
            <person name="Zhao H."/>
            <person name="Xu D."/>
            <person name="Zhang Y."/>
        </authorList>
    </citation>
    <scope>NUCLEOTIDE SEQUENCE [LARGE SCALE GENOMIC DNA]</scope>
    <source>
        <strain evidence="2">cv. Yunnan</strain>
    </source>
</reference>
<accession>A0ACB9JX97</accession>
<name>A0ACB9JX97_9ASTR</name>
<keyword evidence="2" id="KW-1185">Reference proteome</keyword>
<organism evidence="1 2">
    <name type="scientific">Smallanthus sonchifolius</name>
    <dbReference type="NCBI Taxonomy" id="185202"/>
    <lineage>
        <taxon>Eukaryota</taxon>
        <taxon>Viridiplantae</taxon>
        <taxon>Streptophyta</taxon>
        <taxon>Embryophyta</taxon>
        <taxon>Tracheophyta</taxon>
        <taxon>Spermatophyta</taxon>
        <taxon>Magnoliopsida</taxon>
        <taxon>eudicotyledons</taxon>
        <taxon>Gunneridae</taxon>
        <taxon>Pentapetalae</taxon>
        <taxon>asterids</taxon>
        <taxon>campanulids</taxon>
        <taxon>Asterales</taxon>
        <taxon>Asteraceae</taxon>
        <taxon>Asteroideae</taxon>
        <taxon>Heliantheae alliance</taxon>
        <taxon>Millerieae</taxon>
        <taxon>Smallanthus</taxon>
    </lineage>
</organism>
<evidence type="ECO:0000313" key="2">
    <source>
        <dbReference type="Proteomes" id="UP001056120"/>
    </source>
</evidence>